<evidence type="ECO:0000313" key="11">
    <source>
        <dbReference type="EMBL" id="KAF2738565.1"/>
    </source>
</evidence>
<dbReference type="PANTHER" id="PTHR38050:SF2">
    <property type="entry name" value="FERULOYL ESTERASE C-RELATED"/>
    <property type="match status" value="1"/>
</dbReference>
<dbReference type="GO" id="GO:0045493">
    <property type="term" value="P:xylan catabolic process"/>
    <property type="evidence" value="ECO:0007669"/>
    <property type="project" value="UniProtKB-KW"/>
</dbReference>
<dbReference type="EMBL" id="ML996108">
    <property type="protein sequence ID" value="KAF2738565.1"/>
    <property type="molecule type" value="Genomic_DNA"/>
</dbReference>
<dbReference type="GO" id="GO:0030600">
    <property type="term" value="F:feruloyl esterase activity"/>
    <property type="evidence" value="ECO:0007669"/>
    <property type="project" value="UniProtKB-EC"/>
</dbReference>
<evidence type="ECO:0000256" key="8">
    <source>
        <dbReference type="ARBA" id="ARBA00023326"/>
    </source>
</evidence>
<dbReference type="AlphaFoldDB" id="A0A9P4R7M6"/>
<evidence type="ECO:0000256" key="1">
    <source>
        <dbReference type="ARBA" id="ARBA00004613"/>
    </source>
</evidence>
<keyword evidence="4" id="KW-0858">Xylan degradation</keyword>
<evidence type="ECO:0000313" key="12">
    <source>
        <dbReference type="Proteomes" id="UP000799444"/>
    </source>
</evidence>
<evidence type="ECO:0000256" key="3">
    <source>
        <dbReference type="ARBA" id="ARBA00022525"/>
    </source>
</evidence>
<comment type="caution">
    <text evidence="11">The sequence shown here is derived from an EMBL/GenBank/DDBJ whole genome shotgun (WGS) entry which is preliminary data.</text>
</comment>
<evidence type="ECO:0000256" key="10">
    <source>
        <dbReference type="SAM" id="SignalP"/>
    </source>
</evidence>
<feature type="signal peptide" evidence="10">
    <location>
        <begin position="1"/>
        <end position="23"/>
    </location>
</feature>
<dbReference type="Gene3D" id="3.40.50.1820">
    <property type="entry name" value="alpha/beta hydrolase"/>
    <property type="match status" value="1"/>
</dbReference>
<evidence type="ECO:0000256" key="5">
    <source>
        <dbReference type="ARBA" id="ARBA00022729"/>
    </source>
</evidence>
<accession>A0A9P4R7M6</accession>
<keyword evidence="12" id="KW-1185">Reference proteome</keyword>
<keyword evidence="7" id="KW-0119">Carbohydrate metabolism</keyword>
<dbReference type="Proteomes" id="UP000799444">
    <property type="component" value="Unassembled WGS sequence"/>
</dbReference>
<evidence type="ECO:0000256" key="4">
    <source>
        <dbReference type="ARBA" id="ARBA00022651"/>
    </source>
</evidence>
<keyword evidence="6" id="KW-0378">Hydrolase</keyword>
<name>A0A9P4R7M6_9PLEO</name>
<keyword evidence="8" id="KW-0624">Polysaccharide degradation</keyword>
<organism evidence="11 12">
    <name type="scientific">Polyplosphaeria fusca</name>
    <dbReference type="NCBI Taxonomy" id="682080"/>
    <lineage>
        <taxon>Eukaryota</taxon>
        <taxon>Fungi</taxon>
        <taxon>Dikarya</taxon>
        <taxon>Ascomycota</taxon>
        <taxon>Pezizomycotina</taxon>
        <taxon>Dothideomycetes</taxon>
        <taxon>Pleosporomycetidae</taxon>
        <taxon>Pleosporales</taxon>
        <taxon>Tetraplosphaeriaceae</taxon>
        <taxon>Polyplosphaeria</taxon>
    </lineage>
</organism>
<dbReference type="InterPro" id="IPR029058">
    <property type="entry name" value="AB_hydrolase_fold"/>
</dbReference>
<proteinExistence type="predicted"/>
<dbReference type="InterPro" id="IPR043595">
    <property type="entry name" value="FaeB/C/D"/>
</dbReference>
<comment type="catalytic activity">
    <reaction evidence="9">
        <text>feruloyl-polysaccharide + H2O = ferulate + polysaccharide.</text>
        <dbReference type="EC" id="3.1.1.73"/>
    </reaction>
</comment>
<evidence type="ECO:0000256" key="2">
    <source>
        <dbReference type="ARBA" id="ARBA00013091"/>
    </source>
</evidence>
<keyword evidence="5 10" id="KW-0732">Signal</keyword>
<dbReference type="EC" id="3.1.1.73" evidence="2"/>
<feature type="chain" id="PRO_5040374798" description="feruloyl esterase" evidence="10">
    <location>
        <begin position="24"/>
        <end position="331"/>
    </location>
</feature>
<dbReference type="OrthoDB" id="424610at2759"/>
<protein>
    <recommendedName>
        <fullName evidence="2">feruloyl esterase</fullName>
        <ecNumber evidence="2">3.1.1.73</ecNumber>
    </recommendedName>
</protein>
<dbReference type="SUPFAM" id="SSF53474">
    <property type="entry name" value="alpha/beta-Hydrolases"/>
    <property type="match status" value="1"/>
</dbReference>
<comment type="subcellular location">
    <subcellularLocation>
        <location evidence="1">Secreted</location>
    </subcellularLocation>
</comment>
<sequence>MLPRTISSLLIAPIAVIITSAAAISGRDPQLSKGCGKPVPSCITLGHGKNRTIASDSAPGVPLREYRIVVPKSYDPDVAVPLILSYHGRTKDMLEQEELSQFSNASYGFKGISVYPQGLPSESGSPQWQGDPAAPSDINDIRFTLELIEEISNTYCIDPARVYAAGKSNGGGFVGSYLACDPTATKKIAAFAPVSGAFYYLRNATTELPPCKPSRDVIPFMEFHGLKDNTIEYDGAQNDRNNGTTIPILDFVKDWAERDGFDPDSPKVDSLCRGAREVTRYSWDDTVVHYAYKNLFHDWPSTFPNDDTNLTTCEDAEATRVILDWFSKWSL</sequence>
<evidence type="ECO:0000256" key="9">
    <source>
        <dbReference type="ARBA" id="ARBA00034075"/>
    </source>
</evidence>
<gene>
    <name evidence="11" type="ORF">EJ04DRAFT_509454</name>
</gene>
<reference evidence="11" key="1">
    <citation type="journal article" date="2020" name="Stud. Mycol.">
        <title>101 Dothideomycetes genomes: a test case for predicting lifestyles and emergence of pathogens.</title>
        <authorList>
            <person name="Haridas S."/>
            <person name="Albert R."/>
            <person name="Binder M."/>
            <person name="Bloem J."/>
            <person name="Labutti K."/>
            <person name="Salamov A."/>
            <person name="Andreopoulos B."/>
            <person name="Baker S."/>
            <person name="Barry K."/>
            <person name="Bills G."/>
            <person name="Bluhm B."/>
            <person name="Cannon C."/>
            <person name="Castanera R."/>
            <person name="Culley D."/>
            <person name="Daum C."/>
            <person name="Ezra D."/>
            <person name="Gonzalez J."/>
            <person name="Henrissat B."/>
            <person name="Kuo A."/>
            <person name="Liang C."/>
            <person name="Lipzen A."/>
            <person name="Lutzoni F."/>
            <person name="Magnuson J."/>
            <person name="Mondo S."/>
            <person name="Nolan M."/>
            <person name="Ohm R."/>
            <person name="Pangilinan J."/>
            <person name="Park H.-J."/>
            <person name="Ramirez L."/>
            <person name="Alfaro M."/>
            <person name="Sun H."/>
            <person name="Tritt A."/>
            <person name="Yoshinaga Y."/>
            <person name="Zwiers L.-H."/>
            <person name="Turgeon B."/>
            <person name="Goodwin S."/>
            <person name="Spatafora J."/>
            <person name="Crous P."/>
            <person name="Grigoriev I."/>
        </authorList>
    </citation>
    <scope>NUCLEOTIDE SEQUENCE</scope>
    <source>
        <strain evidence="11">CBS 125425</strain>
    </source>
</reference>
<evidence type="ECO:0000256" key="6">
    <source>
        <dbReference type="ARBA" id="ARBA00022801"/>
    </source>
</evidence>
<keyword evidence="3" id="KW-0964">Secreted</keyword>
<evidence type="ECO:0000256" key="7">
    <source>
        <dbReference type="ARBA" id="ARBA00023277"/>
    </source>
</evidence>
<dbReference type="GO" id="GO:0005576">
    <property type="term" value="C:extracellular region"/>
    <property type="evidence" value="ECO:0007669"/>
    <property type="project" value="UniProtKB-SubCell"/>
</dbReference>
<dbReference type="PANTHER" id="PTHR38050">
    <property type="match status" value="1"/>
</dbReference>